<dbReference type="SMART" id="SM00327">
    <property type="entry name" value="VWA"/>
    <property type="match status" value="1"/>
</dbReference>
<dbReference type="Gene3D" id="3.40.50.410">
    <property type="entry name" value="von Willebrand factor, type A domain"/>
    <property type="match status" value="1"/>
</dbReference>
<accession>A0A0M3J4C7</accession>
<evidence type="ECO:0000259" key="2">
    <source>
        <dbReference type="PROSITE" id="PS50234"/>
    </source>
</evidence>
<dbReference type="EMBL" id="UYRR01002936">
    <property type="protein sequence ID" value="VDK19789.1"/>
    <property type="molecule type" value="Genomic_DNA"/>
</dbReference>
<dbReference type="PANTHER" id="PTHR24020:SF20">
    <property type="entry name" value="PH DOMAIN-CONTAINING PROTEIN"/>
    <property type="match status" value="1"/>
</dbReference>
<dbReference type="InterPro" id="IPR002035">
    <property type="entry name" value="VWF_A"/>
</dbReference>
<evidence type="ECO:0000313" key="5">
    <source>
        <dbReference type="WBParaSite" id="ASIM_0000239501-mRNA-1"/>
    </source>
</evidence>
<gene>
    <name evidence="3" type="ORF">ASIM_LOCUS2260</name>
</gene>
<dbReference type="InterPro" id="IPR050525">
    <property type="entry name" value="ECM_Assembly_Org"/>
</dbReference>
<name>A0A0M3J4C7_ANISI</name>
<dbReference type="PRINTS" id="PR00453">
    <property type="entry name" value="VWFADOMAIN"/>
</dbReference>
<reference evidence="5" key="1">
    <citation type="submission" date="2017-02" db="UniProtKB">
        <authorList>
            <consortium name="WormBaseParasite"/>
        </authorList>
    </citation>
    <scope>IDENTIFICATION</scope>
</reference>
<dbReference type="PROSITE" id="PS50234">
    <property type="entry name" value="VWFA"/>
    <property type="match status" value="1"/>
</dbReference>
<feature type="chain" id="PRO_5043120792" evidence="1">
    <location>
        <begin position="16"/>
        <end position="185"/>
    </location>
</feature>
<feature type="signal peptide" evidence="1">
    <location>
        <begin position="1"/>
        <end position="15"/>
    </location>
</feature>
<evidence type="ECO:0000256" key="1">
    <source>
        <dbReference type="SAM" id="SignalP"/>
    </source>
</evidence>
<evidence type="ECO:0000313" key="4">
    <source>
        <dbReference type="Proteomes" id="UP000267096"/>
    </source>
</evidence>
<dbReference type="WBParaSite" id="ASIM_0000239501-mRNA-1">
    <property type="protein sequence ID" value="ASIM_0000239501-mRNA-1"/>
    <property type="gene ID" value="ASIM_0000239501"/>
</dbReference>
<sequence>MWLLLTLFHANAIFARDWPTSDVLFVVDSTSNVGAFNFELVKKFMRSVVANMHISSTGTRVGLAEYTPKANFLFTLISGINKDELDRRINTISYSPCEQNCYPLATINSLAKAGLSIASGNRPLVPDVMIIISSSSYELPELGIRETLMKPISPIFVFSINVGALDAVTSSTDSYASSATTIRFS</sequence>
<keyword evidence="1" id="KW-0732">Signal</keyword>
<dbReference type="InterPro" id="IPR036465">
    <property type="entry name" value="vWFA_dom_sf"/>
</dbReference>
<evidence type="ECO:0000313" key="3">
    <source>
        <dbReference type="EMBL" id="VDK19789.1"/>
    </source>
</evidence>
<dbReference type="Pfam" id="PF00092">
    <property type="entry name" value="VWA"/>
    <property type="match status" value="1"/>
</dbReference>
<dbReference type="Proteomes" id="UP000267096">
    <property type="component" value="Unassembled WGS sequence"/>
</dbReference>
<dbReference type="AlphaFoldDB" id="A0A0M3J4C7"/>
<dbReference type="OrthoDB" id="10256829at2759"/>
<feature type="domain" description="VWFA" evidence="2">
    <location>
        <begin position="22"/>
        <end position="185"/>
    </location>
</feature>
<protein>
    <submittedName>
        <fullName evidence="5">VWFA domain-containing protein</fullName>
    </submittedName>
</protein>
<proteinExistence type="predicted"/>
<keyword evidence="4" id="KW-1185">Reference proteome</keyword>
<organism evidence="5">
    <name type="scientific">Anisakis simplex</name>
    <name type="common">Herring worm</name>
    <dbReference type="NCBI Taxonomy" id="6269"/>
    <lineage>
        <taxon>Eukaryota</taxon>
        <taxon>Metazoa</taxon>
        <taxon>Ecdysozoa</taxon>
        <taxon>Nematoda</taxon>
        <taxon>Chromadorea</taxon>
        <taxon>Rhabditida</taxon>
        <taxon>Spirurina</taxon>
        <taxon>Ascaridomorpha</taxon>
        <taxon>Ascaridoidea</taxon>
        <taxon>Anisakidae</taxon>
        <taxon>Anisakis</taxon>
        <taxon>Anisakis simplex complex</taxon>
    </lineage>
</organism>
<dbReference type="PANTHER" id="PTHR24020">
    <property type="entry name" value="COLLAGEN ALPHA"/>
    <property type="match status" value="1"/>
</dbReference>
<reference evidence="3 4" key="2">
    <citation type="submission" date="2018-11" db="EMBL/GenBank/DDBJ databases">
        <authorList>
            <consortium name="Pathogen Informatics"/>
        </authorList>
    </citation>
    <scope>NUCLEOTIDE SEQUENCE [LARGE SCALE GENOMIC DNA]</scope>
</reference>
<dbReference type="SUPFAM" id="SSF53300">
    <property type="entry name" value="vWA-like"/>
    <property type="match status" value="1"/>
</dbReference>
<dbReference type="CDD" id="cd01450">
    <property type="entry name" value="vWFA_subfamily_ECM"/>
    <property type="match status" value="1"/>
</dbReference>